<evidence type="ECO:0000256" key="1">
    <source>
        <dbReference type="SAM" id="MobiDB-lite"/>
    </source>
</evidence>
<feature type="compositionally biased region" description="Polar residues" evidence="1">
    <location>
        <begin position="194"/>
        <end position="211"/>
    </location>
</feature>
<dbReference type="EMBL" id="LR902147">
    <property type="protein sequence ID" value="CAD7250048.1"/>
    <property type="molecule type" value="Genomic_DNA"/>
</dbReference>
<evidence type="ECO:0000313" key="3">
    <source>
        <dbReference type="Proteomes" id="UP000677054"/>
    </source>
</evidence>
<dbReference type="AlphaFoldDB" id="A0A7R9A9L3"/>
<accession>A0A7R9A9L3</accession>
<keyword evidence="3" id="KW-1185">Reference proteome</keyword>
<feature type="region of interest" description="Disordered" evidence="1">
    <location>
        <begin position="17"/>
        <end position="44"/>
    </location>
</feature>
<feature type="region of interest" description="Disordered" evidence="1">
    <location>
        <begin position="63"/>
        <end position="93"/>
    </location>
</feature>
<protein>
    <submittedName>
        <fullName evidence="2">Uncharacterized protein</fullName>
    </submittedName>
</protein>
<sequence>MGNDLLSLSLDEIIASRSRSRGRGGSRGMRGNRRGGRGLFRGRGGRIQKRGVGLQSPGGGFGFRSNFRGFRRGRGQRQGGIRGGRGSLNRSRLGGVSIRGSAANLSLATGRRGTGAVRGRKQLVRPSFNSRNNVSIGAQNLAIQRRRNAGGRLQRSPKAPVMLQGAGLLTRKRLQLVKQALAIAQGKKRIGTPRNYSSGNQPLSRSPSSSNLTVNIANELGQQLPQWRQRNLNDGASMAFTVDGGGGSPGGRRRLDRSSIVHQQVLNPRLQAEIAQIQQRGSSFTPAKQDYRHHSEIPSVSSTPLAAMGTRQSLSDRFASTRVVL</sequence>
<proteinExistence type="predicted"/>
<feature type="region of interest" description="Disordered" evidence="1">
    <location>
        <begin position="190"/>
        <end position="211"/>
    </location>
</feature>
<feature type="compositionally biased region" description="Gly residues" evidence="1">
    <location>
        <begin position="76"/>
        <end position="86"/>
    </location>
</feature>
<dbReference type="OrthoDB" id="6375466at2759"/>
<dbReference type="Proteomes" id="UP000677054">
    <property type="component" value="Unassembled WGS sequence"/>
</dbReference>
<evidence type="ECO:0000313" key="2">
    <source>
        <dbReference type="EMBL" id="CAD7250048.1"/>
    </source>
</evidence>
<gene>
    <name evidence="2" type="ORF">DSTB1V02_LOCUS9832</name>
</gene>
<reference evidence="2" key="1">
    <citation type="submission" date="2020-11" db="EMBL/GenBank/DDBJ databases">
        <authorList>
            <person name="Tran Van P."/>
        </authorList>
    </citation>
    <scope>NUCLEOTIDE SEQUENCE</scope>
</reference>
<dbReference type="EMBL" id="CAJPEV010002630">
    <property type="protein sequence ID" value="CAG0897545.1"/>
    <property type="molecule type" value="Genomic_DNA"/>
</dbReference>
<feature type="compositionally biased region" description="Basic residues" evidence="1">
    <location>
        <begin position="18"/>
        <end position="36"/>
    </location>
</feature>
<organism evidence="2">
    <name type="scientific">Darwinula stevensoni</name>
    <dbReference type="NCBI Taxonomy" id="69355"/>
    <lineage>
        <taxon>Eukaryota</taxon>
        <taxon>Metazoa</taxon>
        <taxon>Ecdysozoa</taxon>
        <taxon>Arthropoda</taxon>
        <taxon>Crustacea</taxon>
        <taxon>Oligostraca</taxon>
        <taxon>Ostracoda</taxon>
        <taxon>Podocopa</taxon>
        <taxon>Podocopida</taxon>
        <taxon>Darwinulocopina</taxon>
        <taxon>Darwinuloidea</taxon>
        <taxon>Darwinulidae</taxon>
        <taxon>Darwinula</taxon>
    </lineage>
</organism>
<name>A0A7R9A9L3_9CRUS</name>